<dbReference type="SUPFAM" id="SSF49562">
    <property type="entry name" value="C2 domain (Calcium/lipid-binding domain, CaLB)"/>
    <property type="match status" value="1"/>
</dbReference>
<dbReference type="InterPro" id="IPR035892">
    <property type="entry name" value="C2_domain_sf"/>
</dbReference>
<dbReference type="AlphaFoldDB" id="A0A6A1PYT0"/>
<reference evidence="2 3" key="1">
    <citation type="journal article" date="2019" name="PLoS ONE">
        <title>Genomic analyses reveal an absence of contemporary introgressive admixture between fin whales and blue whales, despite known hybrids.</title>
        <authorList>
            <person name="Westbury M.V."/>
            <person name="Petersen B."/>
            <person name="Lorenzen E.D."/>
        </authorList>
    </citation>
    <scope>NUCLEOTIDE SEQUENCE [LARGE SCALE GENOMIC DNA]</scope>
    <source>
        <strain evidence="2">FinWhale-01</strain>
    </source>
</reference>
<comment type="caution">
    <text evidence="2">The sequence shown here is derived from an EMBL/GenBank/DDBJ whole genome shotgun (WGS) entry which is preliminary data.</text>
</comment>
<sequence>MRFQVPGNGALRYWGTEGARGCFRPPCGTERVHFPVPVTFYFISFCERVWFLTVSVELTRKVLKGFASCILKTRPEQPVWLEWARDLCEVWVGSAGMPRAKLAKNYGMTRMDPYCRLRLGYAVYETPTAHNGAKNPRWNKVIQCTVPPGVDSFYLEIFDEHSEKHVSPTESLELAFRHVTTLCPACGRHPTRQRAFSMDDRIAWTHVTIPEALRQGKVVDEWYSLSGRQGDDKEGMINLVLSYTDGFGEAGSDEVWMCAVFFSDPLIVFGVFQSLPAAMMMPPQPVVLMPTVYQQGVGYVPITGVCCSSFPGASPWVFELGGGTWGFGLWARGWAWSSGDARRASQNQGSAVTFECYMHV</sequence>
<accession>A0A6A1PYT0</accession>
<feature type="domain" description="C2" evidence="1">
    <location>
        <begin position="102"/>
        <end position="164"/>
    </location>
</feature>
<name>A0A6A1PYT0_BALPH</name>
<dbReference type="Proteomes" id="UP000437017">
    <property type="component" value="Unassembled WGS sequence"/>
</dbReference>
<keyword evidence="3" id="KW-1185">Reference proteome</keyword>
<dbReference type="InterPro" id="IPR037301">
    <property type="entry name" value="Tollip_C2"/>
</dbReference>
<protein>
    <recommendedName>
        <fullName evidence="1">C2 domain-containing protein</fullName>
    </recommendedName>
</protein>
<evidence type="ECO:0000259" key="1">
    <source>
        <dbReference type="Pfam" id="PF00168"/>
    </source>
</evidence>
<dbReference type="PANTHER" id="PTHR16461">
    <property type="entry name" value="TOLL-INTERACTING PROTEIN"/>
    <property type="match status" value="1"/>
</dbReference>
<evidence type="ECO:0000313" key="2">
    <source>
        <dbReference type="EMBL" id="KAB0401072.1"/>
    </source>
</evidence>
<gene>
    <name evidence="2" type="ORF">E2I00_019537</name>
</gene>
<dbReference type="GO" id="GO:0031624">
    <property type="term" value="F:ubiquitin conjugating enzyme binding"/>
    <property type="evidence" value="ECO:0007669"/>
    <property type="project" value="TreeGrafter"/>
</dbReference>
<dbReference type="Pfam" id="PF00168">
    <property type="entry name" value="C2"/>
    <property type="match status" value="1"/>
</dbReference>
<organism evidence="2 3">
    <name type="scientific">Balaenoptera physalus</name>
    <name type="common">Fin whale</name>
    <name type="synonym">Balaena physalus</name>
    <dbReference type="NCBI Taxonomy" id="9770"/>
    <lineage>
        <taxon>Eukaryota</taxon>
        <taxon>Metazoa</taxon>
        <taxon>Chordata</taxon>
        <taxon>Craniata</taxon>
        <taxon>Vertebrata</taxon>
        <taxon>Euteleostomi</taxon>
        <taxon>Mammalia</taxon>
        <taxon>Eutheria</taxon>
        <taxon>Laurasiatheria</taxon>
        <taxon>Artiodactyla</taxon>
        <taxon>Whippomorpha</taxon>
        <taxon>Cetacea</taxon>
        <taxon>Mysticeti</taxon>
        <taxon>Balaenopteridae</taxon>
        <taxon>Balaenoptera</taxon>
    </lineage>
</organism>
<proteinExistence type="predicted"/>
<dbReference type="GO" id="GO:0006511">
    <property type="term" value="P:ubiquitin-dependent protein catabolic process"/>
    <property type="evidence" value="ECO:0007669"/>
    <property type="project" value="TreeGrafter"/>
</dbReference>
<dbReference type="GO" id="GO:0043130">
    <property type="term" value="F:ubiquitin binding"/>
    <property type="evidence" value="ECO:0007669"/>
    <property type="project" value="TreeGrafter"/>
</dbReference>
<dbReference type="InterPro" id="IPR000008">
    <property type="entry name" value="C2_dom"/>
</dbReference>
<dbReference type="EMBL" id="SGJD01001260">
    <property type="protein sequence ID" value="KAB0401072.1"/>
    <property type="molecule type" value="Genomic_DNA"/>
</dbReference>
<dbReference type="Gene3D" id="2.60.40.150">
    <property type="entry name" value="C2 domain"/>
    <property type="match status" value="1"/>
</dbReference>
<dbReference type="CDD" id="cd04016">
    <property type="entry name" value="C2_Tollip"/>
    <property type="match status" value="1"/>
</dbReference>
<evidence type="ECO:0000313" key="3">
    <source>
        <dbReference type="Proteomes" id="UP000437017"/>
    </source>
</evidence>
<dbReference type="GO" id="GO:0005737">
    <property type="term" value="C:cytoplasm"/>
    <property type="evidence" value="ECO:0007669"/>
    <property type="project" value="TreeGrafter"/>
</dbReference>
<dbReference type="PANTHER" id="PTHR16461:SF5">
    <property type="entry name" value="TOLL-INTERACTING PROTEIN"/>
    <property type="match status" value="1"/>
</dbReference>
<dbReference type="OrthoDB" id="9682967at2759"/>